<sequence>MNALKLQELLLLLLFASVSAEVKDGAHIENAACNQPESDEKITVGLFFLTDKSFMDCTAYKNNGILNDYLSAFTGAVGMRFKDINSPTVDVVYTGFRPLTESEEQEIIGRQESHNSAIKGVDALLRITDIAINEDAMDSNKMYYVLTWLNITEEKTKPLVNENLPISDSSSSSDSDETHSELLARSAYSKKSPQYVGGLTRFGVLCSLGAGAIGQDDGKSFSGVETAAIQVATALGKMYNGSIARRICSEDEDGSEFHREECYAVNTKANDELDCLKESMDAANSSVRTPSEFFYKVQPVDSLRCILRRL</sequence>
<name>A0A0K8REN7_IXORI</name>
<keyword evidence="2" id="KW-0378">Hydrolase</keyword>
<organism evidence="2">
    <name type="scientific">Ixodes ricinus</name>
    <name type="common">Common tick</name>
    <name type="synonym">Acarus ricinus</name>
    <dbReference type="NCBI Taxonomy" id="34613"/>
    <lineage>
        <taxon>Eukaryota</taxon>
        <taxon>Metazoa</taxon>
        <taxon>Ecdysozoa</taxon>
        <taxon>Arthropoda</taxon>
        <taxon>Chelicerata</taxon>
        <taxon>Arachnida</taxon>
        <taxon>Acari</taxon>
        <taxon>Parasitiformes</taxon>
        <taxon>Ixodida</taxon>
        <taxon>Ixodoidea</taxon>
        <taxon>Ixodidae</taxon>
        <taxon>Ixodinae</taxon>
        <taxon>Ixodes</taxon>
    </lineage>
</organism>
<evidence type="ECO:0000256" key="1">
    <source>
        <dbReference type="SAM" id="SignalP"/>
    </source>
</evidence>
<keyword evidence="2" id="KW-0482">Metalloprotease</keyword>
<dbReference type="AlphaFoldDB" id="A0A0K8REN7"/>
<feature type="chain" id="PRO_5005517643" evidence="1">
    <location>
        <begin position="21"/>
        <end position="310"/>
    </location>
</feature>
<dbReference type="EMBL" id="GADI01004257">
    <property type="protein sequence ID" value="JAA69551.1"/>
    <property type="molecule type" value="mRNA"/>
</dbReference>
<feature type="signal peptide" evidence="1">
    <location>
        <begin position="1"/>
        <end position="20"/>
    </location>
</feature>
<dbReference type="GO" id="GO:0008237">
    <property type="term" value="F:metallopeptidase activity"/>
    <property type="evidence" value="ECO:0007669"/>
    <property type="project" value="UniProtKB-KW"/>
</dbReference>
<accession>A0A0K8REN7</accession>
<protein>
    <submittedName>
        <fullName evidence="2">Putative metalloprotease</fullName>
    </submittedName>
</protein>
<keyword evidence="2" id="KW-0645">Protease</keyword>
<evidence type="ECO:0000313" key="2">
    <source>
        <dbReference type="EMBL" id="JAA69551.1"/>
    </source>
</evidence>
<proteinExistence type="evidence at transcript level"/>
<reference evidence="2" key="1">
    <citation type="submission" date="2012-12" db="EMBL/GenBank/DDBJ databases">
        <title>Identification and characterization of a phenylalanine ammonia-lyase gene family in Isatis indigotica Fort.</title>
        <authorList>
            <person name="Liu Q."/>
            <person name="Chen J."/>
            <person name="Zhou X."/>
            <person name="Di P."/>
            <person name="Xiao Y."/>
            <person name="Xuan H."/>
            <person name="Zhang L."/>
            <person name="Chen W."/>
        </authorList>
    </citation>
    <scope>NUCLEOTIDE SEQUENCE</scope>
    <source>
        <tissue evidence="2">Salivary gland</tissue>
    </source>
</reference>
<keyword evidence="1" id="KW-0732">Signal</keyword>
<dbReference type="GO" id="GO:0006508">
    <property type="term" value="P:proteolysis"/>
    <property type="evidence" value="ECO:0007669"/>
    <property type="project" value="UniProtKB-KW"/>
</dbReference>